<dbReference type="SUPFAM" id="SSF54495">
    <property type="entry name" value="UBC-like"/>
    <property type="match status" value="1"/>
</dbReference>
<protein>
    <submittedName>
        <fullName evidence="4">E2/E3 hybrid ubiquitin-protein ligase ube2o</fullName>
        <ecNumber evidence="4">2.3.2.24</ecNumber>
    </submittedName>
</protein>
<dbReference type="Pfam" id="PF00179">
    <property type="entry name" value="UQ_con"/>
    <property type="match status" value="1"/>
</dbReference>
<dbReference type="GO" id="GO:0016874">
    <property type="term" value="F:ligase activity"/>
    <property type="evidence" value="ECO:0007669"/>
    <property type="project" value="UniProtKB-KW"/>
</dbReference>
<evidence type="ECO:0000256" key="2">
    <source>
        <dbReference type="ARBA" id="ARBA00022786"/>
    </source>
</evidence>
<keyword evidence="4" id="KW-0012">Acyltransferase</keyword>
<dbReference type="GO" id="GO:0061631">
    <property type="term" value="F:ubiquitin conjugating enzyme activity"/>
    <property type="evidence" value="ECO:0007669"/>
    <property type="project" value="UniProtKB-EC"/>
</dbReference>
<keyword evidence="5" id="KW-1185">Reference proteome</keyword>
<feature type="domain" description="UBC core" evidence="3">
    <location>
        <begin position="66"/>
        <end position="226"/>
    </location>
</feature>
<proteinExistence type="predicted"/>
<dbReference type="EMBL" id="MU826835">
    <property type="protein sequence ID" value="KAJ7372679.1"/>
    <property type="molecule type" value="Genomic_DNA"/>
</dbReference>
<dbReference type="PANTHER" id="PTHR46116:SF15">
    <property type="entry name" value="(E3-INDEPENDENT) E2 UBIQUITIN-CONJUGATING ENZYME"/>
    <property type="match status" value="1"/>
</dbReference>
<comment type="caution">
    <text evidence="4">The sequence shown here is derived from an EMBL/GenBank/DDBJ whole genome shotgun (WGS) entry which is preliminary data.</text>
</comment>
<organism evidence="4 5">
    <name type="scientific">Desmophyllum pertusum</name>
    <dbReference type="NCBI Taxonomy" id="174260"/>
    <lineage>
        <taxon>Eukaryota</taxon>
        <taxon>Metazoa</taxon>
        <taxon>Cnidaria</taxon>
        <taxon>Anthozoa</taxon>
        <taxon>Hexacorallia</taxon>
        <taxon>Scleractinia</taxon>
        <taxon>Caryophylliina</taxon>
        <taxon>Caryophylliidae</taxon>
        <taxon>Desmophyllum</taxon>
    </lineage>
</organism>
<dbReference type="AlphaFoldDB" id="A0A9W9Z1L0"/>
<gene>
    <name evidence="4" type="primary">UBE2O_1</name>
    <name evidence="4" type="ORF">OS493_017953</name>
</gene>
<dbReference type="InterPro" id="IPR000608">
    <property type="entry name" value="UBC"/>
</dbReference>
<dbReference type="EC" id="2.3.2.24" evidence="4"/>
<sequence>MDNATRGGSSAGDEGAENVDREVLQEANNRINEIMSNTNPAFMTFDHFPEEHIYFYTTFQARNPGHFLTCLRKEMALLMFSLPAGIIVRGYENRVDIFRVMITGPVDTPYEHGLFAFDVRLPPDYPASPPVFFYLSQCSGRLNPNLYEDGKVCVSLLGTWSGRGSEVWTSKSNILQVLVSIQGLILCSEPYYNEAGYEKQRGTAEGHENSRLYNEMVLLKLVQSMGKLIKKPPIGLEKEILQHFTHHGPRMLQKFKRWIELSHEQATPVPACDNEHTVENHATVGELEPKEEKKERNGENELAYSNGVAQNGAMKEAKDPETRGASCVQPSSEGKTLNVENQSACQGATSIVKNVPDYPLFPLSRGFCLSLGRALQSFQTALEKARLPDCT</sequence>
<dbReference type="SMART" id="SM00212">
    <property type="entry name" value="UBCc"/>
    <property type="match status" value="1"/>
</dbReference>
<dbReference type="Proteomes" id="UP001163046">
    <property type="component" value="Unassembled WGS sequence"/>
</dbReference>
<dbReference type="CDD" id="cd23837">
    <property type="entry name" value="UBCc_UBE2O"/>
    <property type="match status" value="1"/>
</dbReference>
<evidence type="ECO:0000259" key="3">
    <source>
        <dbReference type="PROSITE" id="PS50127"/>
    </source>
</evidence>
<reference evidence="4" key="1">
    <citation type="submission" date="2023-01" db="EMBL/GenBank/DDBJ databases">
        <title>Genome assembly of the deep-sea coral Lophelia pertusa.</title>
        <authorList>
            <person name="Herrera S."/>
            <person name="Cordes E."/>
        </authorList>
    </citation>
    <scope>NUCLEOTIDE SEQUENCE</scope>
    <source>
        <strain evidence="4">USNM1676648</strain>
        <tissue evidence="4">Polyp</tissue>
    </source>
</reference>
<dbReference type="PANTHER" id="PTHR46116">
    <property type="entry name" value="(E3-INDEPENDENT) E2 UBIQUITIN-CONJUGATING ENZYME"/>
    <property type="match status" value="1"/>
</dbReference>
<keyword evidence="4" id="KW-0436">Ligase</keyword>
<dbReference type="Gene3D" id="3.10.110.10">
    <property type="entry name" value="Ubiquitin Conjugating Enzyme"/>
    <property type="match status" value="1"/>
</dbReference>
<dbReference type="InterPro" id="IPR016135">
    <property type="entry name" value="UBQ-conjugating_enzyme/RWD"/>
</dbReference>
<dbReference type="OrthoDB" id="47801at2759"/>
<name>A0A9W9Z1L0_9CNID</name>
<evidence type="ECO:0000313" key="4">
    <source>
        <dbReference type="EMBL" id="KAJ7372679.1"/>
    </source>
</evidence>
<evidence type="ECO:0000256" key="1">
    <source>
        <dbReference type="ARBA" id="ARBA00022679"/>
    </source>
</evidence>
<keyword evidence="1 4" id="KW-0808">Transferase</keyword>
<keyword evidence="2" id="KW-0833">Ubl conjugation pathway</keyword>
<dbReference type="PROSITE" id="PS50127">
    <property type="entry name" value="UBC_2"/>
    <property type="match status" value="1"/>
</dbReference>
<accession>A0A9W9Z1L0</accession>
<evidence type="ECO:0000313" key="5">
    <source>
        <dbReference type="Proteomes" id="UP001163046"/>
    </source>
</evidence>